<evidence type="ECO:0000313" key="2">
    <source>
        <dbReference type="Proteomes" id="UP000199628"/>
    </source>
</evidence>
<dbReference type="Pfam" id="PF11164">
    <property type="entry name" value="DUF2948"/>
    <property type="match status" value="1"/>
</dbReference>
<dbReference type="AlphaFoldDB" id="A0A1G6UQK1"/>
<dbReference type="Proteomes" id="UP000199628">
    <property type="component" value="Unassembled WGS sequence"/>
</dbReference>
<protein>
    <recommendedName>
        <fullName evidence="3">DUF2948 domain-containing protein</fullName>
    </recommendedName>
</protein>
<name>A0A1G6UQK1_9RHOB</name>
<dbReference type="EMBL" id="FMZV01000007">
    <property type="protein sequence ID" value="SDD42976.1"/>
    <property type="molecule type" value="Genomic_DNA"/>
</dbReference>
<sequence>MGRSVQGQVMDATFEDGREAPLNIGAEDADDLEILSALIQDSVFPITEMSWRSAERRFALLLNRFRWEDREAAERRGRGYERVQSLLVIDNVLGVASQGIDRSDRDTVLSLLSVTFEAGEEGAGQILLTLAGDGAIRLSVEAIEATLKDVTRPYLAPSRQAPRHSD</sequence>
<dbReference type="InterPro" id="IPR021335">
    <property type="entry name" value="DUF2948"/>
</dbReference>
<organism evidence="1 2">
    <name type="scientific">Ruegeria marina</name>
    <dbReference type="NCBI Taxonomy" id="639004"/>
    <lineage>
        <taxon>Bacteria</taxon>
        <taxon>Pseudomonadati</taxon>
        <taxon>Pseudomonadota</taxon>
        <taxon>Alphaproteobacteria</taxon>
        <taxon>Rhodobacterales</taxon>
        <taxon>Roseobacteraceae</taxon>
        <taxon>Ruegeria</taxon>
    </lineage>
</organism>
<dbReference type="STRING" id="639004.SAMN04488239_107122"/>
<accession>A0A1G6UQK1</accession>
<evidence type="ECO:0000313" key="1">
    <source>
        <dbReference type="EMBL" id="SDD42976.1"/>
    </source>
</evidence>
<evidence type="ECO:0008006" key="3">
    <source>
        <dbReference type="Google" id="ProtNLM"/>
    </source>
</evidence>
<gene>
    <name evidence="1" type="ORF">SAMN04488239_107122</name>
</gene>
<keyword evidence="2" id="KW-1185">Reference proteome</keyword>
<reference evidence="2" key="1">
    <citation type="submission" date="2016-10" db="EMBL/GenBank/DDBJ databases">
        <authorList>
            <person name="Varghese N."/>
            <person name="Submissions S."/>
        </authorList>
    </citation>
    <scope>NUCLEOTIDE SEQUENCE [LARGE SCALE GENOMIC DNA]</scope>
    <source>
        <strain evidence="2">CGMCC 1.9108</strain>
    </source>
</reference>
<proteinExistence type="predicted"/>